<feature type="domain" description="Sigma-54 factor interaction" evidence="7">
    <location>
        <begin position="145"/>
        <end position="374"/>
    </location>
</feature>
<protein>
    <submittedName>
        <fullName evidence="8">DNA-binding NtrC family response regulator</fullName>
    </submittedName>
</protein>
<feature type="region of interest" description="Disordered" evidence="6">
    <location>
        <begin position="449"/>
        <end position="480"/>
    </location>
</feature>
<evidence type="ECO:0000256" key="5">
    <source>
        <dbReference type="ARBA" id="ARBA00023163"/>
    </source>
</evidence>
<dbReference type="Pfam" id="PF02954">
    <property type="entry name" value="HTH_8"/>
    <property type="match status" value="1"/>
</dbReference>
<evidence type="ECO:0000259" key="7">
    <source>
        <dbReference type="PROSITE" id="PS50045"/>
    </source>
</evidence>
<dbReference type="AlphaFoldDB" id="A0A7W5G630"/>
<keyword evidence="3" id="KW-0805">Transcription regulation</keyword>
<accession>A0A7W5G630</accession>
<evidence type="ECO:0000313" key="9">
    <source>
        <dbReference type="Proteomes" id="UP000525987"/>
    </source>
</evidence>
<dbReference type="PRINTS" id="PR01590">
    <property type="entry name" value="HTHFIS"/>
</dbReference>
<dbReference type="InterPro" id="IPR025943">
    <property type="entry name" value="Sigma_54_int_dom_ATP-bd_2"/>
</dbReference>
<keyword evidence="9" id="KW-1185">Reference proteome</keyword>
<keyword evidence="2" id="KW-0067">ATP-binding</keyword>
<dbReference type="Pfam" id="PF00158">
    <property type="entry name" value="Sigma54_activat"/>
    <property type="match status" value="1"/>
</dbReference>
<dbReference type="EMBL" id="JACHXM010000012">
    <property type="protein sequence ID" value="MBB3141754.1"/>
    <property type="molecule type" value="Genomic_DNA"/>
</dbReference>
<dbReference type="GO" id="GO:0006355">
    <property type="term" value="P:regulation of DNA-templated transcription"/>
    <property type="evidence" value="ECO:0007669"/>
    <property type="project" value="InterPro"/>
</dbReference>
<dbReference type="Pfam" id="PF25601">
    <property type="entry name" value="AAA_lid_14"/>
    <property type="match status" value="1"/>
</dbReference>
<dbReference type="Pfam" id="PF20161">
    <property type="entry name" value="VpsR"/>
    <property type="match status" value="1"/>
</dbReference>
<dbReference type="InterPro" id="IPR003593">
    <property type="entry name" value="AAA+_ATPase"/>
</dbReference>
<dbReference type="CDD" id="cd00009">
    <property type="entry name" value="AAA"/>
    <property type="match status" value="1"/>
</dbReference>
<name>A0A7W5G630_9GAMM</name>
<keyword evidence="4 8" id="KW-0238">DNA-binding</keyword>
<keyword evidence="1" id="KW-0547">Nucleotide-binding</keyword>
<dbReference type="InterPro" id="IPR002197">
    <property type="entry name" value="HTH_Fis"/>
</dbReference>
<dbReference type="Proteomes" id="UP000525987">
    <property type="component" value="Unassembled WGS sequence"/>
</dbReference>
<evidence type="ECO:0000256" key="6">
    <source>
        <dbReference type="SAM" id="MobiDB-lite"/>
    </source>
</evidence>
<evidence type="ECO:0000256" key="4">
    <source>
        <dbReference type="ARBA" id="ARBA00023125"/>
    </source>
</evidence>
<dbReference type="SUPFAM" id="SSF46689">
    <property type="entry name" value="Homeodomain-like"/>
    <property type="match status" value="1"/>
</dbReference>
<proteinExistence type="predicted"/>
<dbReference type="PROSITE" id="PS50045">
    <property type="entry name" value="SIGMA54_INTERACT_4"/>
    <property type="match status" value="1"/>
</dbReference>
<dbReference type="InterPro" id="IPR009057">
    <property type="entry name" value="Homeodomain-like_sf"/>
</dbReference>
<gene>
    <name evidence="8" type="ORF">FHR96_002635</name>
</gene>
<dbReference type="GO" id="GO:0043565">
    <property type="term" value="F:sequence-specific DNA binding"/>
    <property type="evidence" value="ECO:0007669"/>
    <property type="project" value="InterPro"/>
</dbReference>
<dbReference type="PROSITE" id="PS00688">
    <property type="entry name" value="SIGMA54_INTERACT_3"/>
    <property type="match status" value="1"/>
</dbReference>
<evidence type="ECO:0000313" key="8">
    <source>
        <dbReference type="EMBL" id="MBB3141754.1"/>
    </source>
</evidence>
<keyword evidence="5" id="KW-0804">Transcription</keyword>
<evidence type="ECO:0000256" key="1">
    <source>
        <dbReference type="ARBA" id="ARBA00022741"/>
    </source>
</evidence>
<comment type="caution">
    <text evidence="8">The sequence shown here is derived from an EMBL/GenBank/DDBJ whole genome shotgun (WGS) entry which is preliminary data.</text>
</comment>
<dbReference type="InterPro" id="IPR058031">
    <property type="entry name" value="AAA_lid_NorR"/>
</dbReference>
<organism evidence="8 9">
    <name type="scientific">Halomonas organivorans</name>
    <dbReference type="NCBI Taxonomy" id="257772"/>
    <lineage>
        <taxon>Bacteria</taxon>
        <taxon>Pseudomonadati</taxon>
        <taxon>Pseudomonadota</taxon>
        <taxon>Gammaproteobacteria</taxon>
        <taxon>Oceanospirillales</taxon>
        <taxon>Halomonadaceae</taxon>
        <taxon>Halomonas</taxon>
    </lineage>
</organism>
<dbReference type="PANTHER" id="PTHR32071:SF120">
    <property type="entry name" value="TRANSCRIPTIONAL REGULATOR-RELATED"/>
    <property type="match status" value="1"/>
</dbReference>
<dbReference type="Gene3D" id="3.40.50.300">
    <property type="entry name" value="P-loop containing nucleotide triphosphate hydrolases"/>
    <property type="match status" value="1"/>
</dbReference>
<dbReference type="RefSeq" id="WP_221195812.1">
    <property type="nucleotide sequence ID" value="NZ_JACHXM010000012.1"/>
</dbReference>
<dbReference type="InterPro" id="IPR025944">
    <property type="entry name" value="Sigma_54_int_dom_CS"/>
</dbReference>
<dbReference type="Gene3D" id="1.10.10.60">
    <property type="entry name" value="Homeodomain-like"/>
    <property type="match status" value="1"/>
</dbReference>
<dbReference type="PROSITE" id="PS00676">
    <property type="entry name" value="SIGMA54_INTERACT_2"/>
    <property type="match status" value="1"/>
</dbReference>
<dbReference type="GO" id="GO:0005524">
    <property type="term" value="F:ATP binding"/>
    <property type="evidence" value="ECO:0007669"/>
    <property type="project" value="UniProtKB-KW"/>
</dbReference>
<evidence type="ECO:0000256" key="2">
    <source>
        <dbReference type="ARBA" id="ARBA00022840"/>
    </source>
</evidence>
<evidence type="ECO:0000256" key="3">
    <source>
        <dbReference type="ARBA" id="ARBA00023015"/>
    </source>
</evidence>
<dbReference type="InterPro" id="IPR027417">
    <property type="entry name" value="P-loop_NTPase"/>
</dbReference>
<sequence>MKATNDLIVVGKMDGHLDEIMSGLEERDWNITHVESLQKIQRILHSSNDFLVGIIYLDASCLETLSSIEGVLNELSTRWIAVIPETLIKDASSCRMISRLFSGYHTISTDLEKLHQSLSHQHSFASLVLSHHDDDRLEECQDCHMVGASPSMKALYRTIHKVSTVDAPVFIRGESGTGKELTARAIHEESLRANAPFNAINCGALPANLIQSELFGHEKGAFTGASQRKIGIIEGAEGGTLFLDEIGDLPLDMQVNLLRFLENRTIQRVGGLKEITVDVRVLAATHVNLEEAVEKGTFREDLFHRLNVLQIKVPPLRERGDDIEILARHFFNKFASEKSIQVRGFTKESLAIMRLYEWPGNIRELINRIRRAMVMCEHSLIRPTDLGLERRQSASRYAESLEEARDIAERSVVMAALARNSFNIQHTARELGISRVTLYRLMDKHGVNRGNEAAGDKRDSRGGDSASPKVLHLSTVSKGR</sequence>
<dbReference type="InterPro" id="IPR045343">
    <property type="entry name" value="VpsR"/>
</dbReference>
<dbReference type="FunFam" id="3.40.50.300:FF:000006">
    <property type="entry name" value="DNA-binding transcriptional regulator NtrC"/>
    <property type="match status" value="1"/>
</dbReference>
<dbReference type="PANTHER" id="PTHR32071">
    <property type="entry name" value="TRANSCRIPTIONAL REGULATORY PROTEIN"/>
    <property type="match status" value="1"/>
</dbReference>
<reference evidence="8 9" key="1">
    <citation type="submission" date="2020-08" db="EMBL/GenBank/DDBJ databases">
        <title>Genomic Encyclopedia of Type Strains, Phase III (KMG-III): the genomes of soil and plant-associated and newly described type strains.</title>
        <authorList>
            <person name="Whitman W."/>
        </authorList>
    </citation>
    <scope>NUCLEOTIDE SEQUENCE [LARGE SCALE GENOMIC DNA]</scope>
    <source>
        <strain evidence="8 9">CECT 5995</strain>
    </source>
</reference>
<dbReference type="SMART" id="SM00382">
    <property type="entry name" value="AAA"/>
    <property type="match status" value="1"/>
</dbReference>
<dbReference type="SUPFAM" id="SSF52540">
    <property type="entry name" value="P-loop containing nucleoside triphosphate hydrolases"/>
    <property type="match status" value="1"/>
</dbReference>
<dbReference type="Gene3D" id="1.10.8.60">
    <property type="match status" value="1"/>
</dbReference>
<dbReference type="InterPro" id="IPR002078">
    <property type="entry name" value="Sigma_54_int"/>
</dbReference>